<feature type="transmembrane region" description="Helical" evidence="2">
    <location>
        <begin position="122"/>
        <end position="144"/>
    </location>
</feature>
<keyword evidence="2" id="KW-0472">Membrane</keyword>
<dbReference type="Proteomes" id="UP000294911">
    <property type="component" value="Unassembled WGS sequence"/>
</dbReference>
<dbReference type="AlphaFoldDB" id="A0A4R2QXE0"/>
<name>A0A4R2QXE0_9PSEU</name>
<feature type="transmembrane region" description="Helical" evidence="2">
    <location>
        <begin position="65"/>
        <end position="84"/>
    </location>
</feature>
<sequence length="185" mass="19502">MSEHSEPDSRTTDVAGSQQVEPEDTASPAESRPNEPEEREEPVLPTAPRTHAESVLALAQAMRRYAMIPGAVVAALAVVVFGVVLGQPGLFGALIGGVVGFGSSLGTLWLMRKSAAAHPYMAMAVALGGFVGKLILLLLVMMALREVTGIDHIALSMTMLLTVMVWAGAELVAFRKTKIPTIIPS</sequence>
<accession>A0A4R2QXE0</accession>
<keyword evidence="4" id="KW-1185">Reference proteome</keyword>
<organism evidence="3 4">
    <name type="scientific">Tamaricihabitans halophyticus</name>
    <dbReference type="NCBI Taxonomy" id="1262583"/>
    <lineage>
        <taxon>Bacteria</taxon>
        <taxon>Bacillati</taxon>
        <taxon>Actinomycetota</taxon>
        <taxon>Actinomycetes</taxon>
        <taxon>Pseudonocardiales</taxon>
        <taxon>Pseudonocardiaceae</taxon>
        <taxon>Tamaricihabitans</taxon>
    </lineage>
</organism>
<feature type="transmembrane region" description="Helical" evidence="2">
    <location>
        <begin position="90"/>
        <end position="110"/>
    </location>
</feature>
<keyword evidence="2" id="KW-0812">Transmembrane</keyword>
<evidence type="ECO:0000256" key="2">
    <source>
        <dbReference type="SAM" id="Phobius"/>
    </source>
</evidence>
<evidence type="ECO:0000313" key="3">
    <source>
        <dbReference type="EMBL" id="TCP54813.1"/>
    </source>
</evidence>
<dbReference type="EMBL" id="SLXQ01000002">
    <property type="protein sequence ID" value="TCP54813.1"/>
    <property type="molecule type" value="Genomic_DNA"/>
</dbReference>
<comment type="caution">
    <text evidence="3">The sequence shown here is derived from an EMBL/GenBank/DDBJ whole genome shotgun (WGS) entry which is preliminary data.</text>
</comment>
<reference evidence="3 4" key="1">
    <citation type="submission" date="2019-03" db="EMBL/GenBank/DDBJ databases">
        <title>Genomic Encyclopedia of Type Strains, Phase IV (KMG-IV): sequencing the most valuable type-strain genomes for metagenomic binning, comparative biology and taxonomic classification.</title>
        <authorList>
            <person name="Goeker M."/>
        </authorList>
    </citation>
    <scope>NUCLEOTIDE SEQUENCE [LARGE SCALE GENOMIC DNA]</scope>
    <source>
        <strain evidence="3 4">DSM 45765</strain>
    </source>
</reference>
<feature type="transmembrane region" description="Helical" evidence="2">
    <location>
        <begin position="150"/>
        <end position="169"/>
    </location>
</feature>
<evidence type="ECO:0000256" key="1">
    <source>
        <dbReference type="SAM" id="MobiDB-lite"/>
    </source>
</evidence>
<feature type="compositionally biased region" description="Basic and acidic residues" evidence="1">
    <location>
        <begin position="1"/>
        <end position="11"/>
    </location>
</feature>
<proteinExistence type="predicted"/>
<evidence type="ECO:0000313" key="4">
    <source>
        <dbReference type="Proteomes" id="UP000294911"/>
    </source>
</evidence>
<evidence type="ECO:0008006" key="5">
    <source>
        <dbReference type="Google" id="ProtNLM"/>
    </source>
</evidence>
<dbReference type="RefSeq" id="WP_243658817.1">
    <property type="nucleotide sequence ID" value="NZ_SLXQ01000002.1"/>
</dbReference>
<keyword evidence="2" id="KW-1133">Transmembrane helix</keyword>
<feature type="region of interest" description="Disordered" evidence="1">
    <location>
        <begin position="1"/>
        <end position="47"/>
    </location>
</feature>
<protein>
    <recommendedName>
        <fullName evidence="5">ATP synthase protein I</fullName>
    </recommendedName>
</protein>
<gene>
    <name evidence="3" type="ORF">EV191_10221</name>
</gene>